<dbReference type="Proteomes" id="UP000295124">
    <property type="component" value="Unassembled WGS sequence"/>
</dbReference>
<organism evidence="2 3">
    <name type="scientific">Kribbella antibiotica</name>
    <dbReference type="NCBI Taxonomy" id="190195"/>
    <lineage>
        <taxon>Bacteria</taxon>
        <taxon>Bacillati</taxon>
        <taxon>Actinomycetota</taxon>
        <taxon>Actinomycetes</taxon>
        <taxon>Propionibacteriales</taxon>
        <taxon>Kribbellaceae</taxon>
        <taxon>Kribbella</taxon>
    </lineage>
</organism>
<keyword evidence="1" id="KW-0472">Membrane</keyword>
<name>A0A4R4ZFN6_9ACTN</name>
<dbReference type="OrthoDB" id="5117757at2"/>
<dbReference type="RefSeq" id="WP_132171494.1">
    <property type="nucleotide sequence ID" value="NZ_SMKX01000082.1"/>
</dbReference>
<proteinExistence type="predicted"/>
<reference evidence="2 3" key="1">
    <citation type="submission" date="2019-03" db="EMBL/GenBank/DDBJ databases">
        <title>Draft genome sequences of novel Actinobacteria.</title>
        <authorList>
            <person name="Sahin N."/>
            <person name="Ay H."/>
            <person name="Saygin H."/>
        </authorList>
    </citation>
    <scope>NUCLEOTIDE SEQUENCE [LARGE SCALE GENOMIC DNA]</scope>
    <source>
        <strain evidence="2 3">JCM 13523</strain>
    </source>
</reference>
<keyword evidence="3" id="KW-1185">Reference proteome</keyword>
<evidence type="ECO:0000313" key="2">
    <source>
        <dbReference type="EMBL" id="TDD56850.1"/>
    </source>
</evidence>
<evidence type="ECO:0000313" key="3">
    <source>
        <dbReference type="Proteomes" id="UP000295124"/>
    </source>
</evidence>
<protein>
    <submittedName>
        <fullName evidence="2">Uncharacterized protein</fullName>
    </submittedName>
</protein>
<keyword evidence="1" id="KW-0812">Transmembrane</keyword>
<sequence>MNDNELLARLKAADPASLRGAPEPDLDRLLEKTMATTTTTRRRWIPAAAAAAVVIAAGGVVWGVNANDNPPIAVPPAPTVKLTMAGGAAGKCRAPEVADFKDLKVAFEGQVTAIKGDLVTLKVAHWYSGGPAESVEVESKPLEVVLYHVDFTVGGSYLVSAANGQVSICGHSGPSDPELRKLFEAAYPG</sequence>
<evidence type="ECO:0000256" key="1">
    <source>
        <dbReference type="SAM" id="Phobius"/>
    </source>
</evidence>
<accession>A0A4R4ZFN6</accession>
<dbReference type="EMBL" id="SMKX01000082">
    <property type="protein sequence ID" value="TDD56850.1"/>
    <property type="molecule type" value="Genomic_DNA"/>
</dbReference>
<keyword evidence="1" id="KW-1133">Transmembrane helix</keyword>
<comment type="caution">
    <text evidence="2">The sequence shown here is derived from an EMBL/GenBank/DDBJ whole genome shotgun (WGS) entry which is preliminary data.</text>
</comment>
<gene>
    <name evidence="2" type="ORF">E1263_25050</name>
</gene>
<feature type="transmembrane region" description="Helical" evidence="1">
    <location>
        <begin position="44"/>
        <end position="64"/>
    </location>
</feature>
<dbReference type="AlphaFoldDB" id="A0A4R4ZFN6"/>